<feature type="domain" description="GGDEF" evidence="3">
    <location>
        <begin position="246"/>
        <end position="378"/>
    </location>
</feature>
<evidence type="ECO:0000256" key="1">
    <source>
        <dbReference type="SAM" id="Phobius"/>
    </source>
</evidence>
<accession>A0ABW0PCM1</accession>
<sequence>MNFGPRLIDRYIAAIGWFIPLEAREDAATLTRARNVINAVVMAALSGPFYAFTYHALGYSAAARVILTCCAGMFVAPFLLRYTKSIVVAREAFLCAVFFNFSWLTYAMGGVSAPTAGWMVIPPMVALFLGGFATAMFWLALTCATIVFIHALPYFGIPLPAHPIEDMALLYLLCDIGLYVVIVLFVLLFELTRTQGFVKLQHALDFIRERAVGDALTGGYNRRHMRRLIEDERNREAGAGAAGADAIFSLCLLDIGDFKRINADYGAQAGDLVLREVALCVERHLRARDAFGRYGGAQLLVLLPATTQQEARVLAECMRQDVRRLRFPGVAPGLAVTVSVGVAQGSRDEPVGQTLAHADESLYQASLGGRTRVAARGQAPVPGLPGNAPAASALSDSTRIDPLTGVLSRRVLRDRLGHAMARALRNERQVGLMLLDVNKFKDINDAFGIAGGDAVLAHIASELRACLHVADTIVRLDGDRFIVILEDLAGTEAPRAAAHKILDRLALPLIVGERECSVSLAIGIAIFPAPGCDMDALLERADAAMARAKNRGGNGVEVYASATAPVPDQAAAMQNDLRQALAAGELLLAYQPRIDLASGRLAGVQAMVCWAHPRHGRLEAAQFMPLAAQAGLAAPIGEWALRAACLQNAAWRAAGLPAPATTLQLAAGELAHPGMVERMLATIGATGIEPRCLELEIAGDALAEKNLLIQAALGRLRRAGVRIALAGFGTGGASLHALARLPLALLKLDHSFVARLGQPVPDQAAWALAESVIHMAHRLQLSVAAEGVETAAQLAELRAMGCDTAQGAFLGRPAGPDAIALLLARPNDALPASSLRPQAGLDADYPM</sequence>
<organism evidence="4 5">
    <name type="scientific">Massilia jejuensis</name>
    <dbReference type="NCBI Taxonomy" id="648894"/>
    <lineage>
        <taxon>Bacteria</taxon>
        <taxon>Pseudomonadati</taxon>
        <taxon>Pseudomonadota</taxon>
        <taxon>Betaproteobacteria</taxon>
        <taxon>Burkholderiales</taxon>
        <taxon>Oxalobacteraceae</taxon>
        <taxon>Telluria group</taxon>
        <taxon>Massilia</taxon>
    </lineage>
</organism>
<protein>
    <submittedName>
        <fullName evidence="4">Bifunctional diguanylate cyclase/phosphodiesterase</fullName>
    </submittedName>
</protein>
<dbReference type="Pfam" id="PF00563">
    <property type="entry name" value="EAL"/>
    <property type="match status" value="1"/>
</dbReference>
<feature type="transmembrane region" description="Helical" evidence="1">
    <location>
        <begin position="61"/>
        <end position="80"/>
    </location>
</feature>
<dbReference type="InterPro" id="IPR035919">
    <property type="entry name" value="EAL_sf"/>
</dbReference>
<dbReference type="PROSITE" id="PS50883">
    <property type="entry name" value="EAL"/>
    <property type="match status" value="1"/>
</dbReference>
<evidence type="ECO:0000259" key="3">
    <source>
        <dbReference type="PROSITE" id="PS50887"/>
    </source>
</evidence>
<dbReference type="CDD" id="cd01948">
    <property type="entry name" value="EAL"/>
    <property type="match status" value="1"/>
</dbReference>
<feature type="transmembrane region" description="Helical" evidence="1">
    <location>
        <begin position="168"/>
        <end position="189"/>
    </location>
</feature>
<evidence type="ECO:0000259" key="2">
    <source>
        <dbReference type="PROSITE" id="PS50883"/>
    </source>
</evidence>
<dbReference type="Gene3D" id="3.30.70.270">
    <property type="match status" value="2"/>
</dbReference>
<dbReference type="EMBL" id="JBHSMS010000003">
    <property type="protein sequence ID" value="MFC5509592.1"/>
    <property type="molecule type" value="Genomic_DNA"/>
</dbReference>
<name>A0ABW0PCM1_9BURK</name>
<feature type="transmembrane region" description="Helical" evidence="1">
    <location>
        <begin position="125"/>
        <end position="156"/>
    </location>
</feature>
<dbReference type="PROSITE" id="PS50887">
    <property type="entry name" value="GGDEF"/>
    <property type="match status" value="2"/>
</dbReference>
<dbReference type="SMART" id="SM00267">
    <property type="entry name" value="GGDEF"/>
    <property type="match status" value="2"/>
</dbReference>
<dbReference type="Proteomes" id="UP001596031">
    <property type="component" value="Unassembled WGS sequence"/>
</dbReference>
<dbReference type="Pfam" id="PF00990">
    <property type="entry name" value="GGDEF"/>
    <property type="match status" value="2"/>
</dbReference>
<keyword evidence="5" id="KW-1185">Reference proteome</keyword>
<keyword evidence="1" id="KW-0812">Transmembrane</keyword>
<evidence type="ECO:0000313" key="4">
    <source>
        <dbReference type="EMBL" id="MFC5509592.1"/>
    </source>
</evidence>
<feature type="domain" description="EAL" evidence="2">
    <location>
        <begin position="570"/>
        <end position="827"/>
    </location>
</feature>
<keyword evidence="1" id="KW-0472">Membrane</keyword>
<dbReference type="InterPro" id="IPR000160">
    <property type="entry name" value="GGDEF_dom"/>
</dbReference>
<feature type="transmembrane region" description="Helical" evidence="1">
    <location>
        <begin position="92"/>
        <end position="113"/>
    </location>
</feature>
<dbReference type="NCBIfam" id="TIGR00254">
    <property type="entry name" value="GGDEF"/>
    <property type="match status" value="2"/>
</dbReference>
<proteinExistence type="predicted"/>
<dbReference type="InterPro" id="IPR029787">
    <property type="entry name" value="Nucleotide_cyclase"/>
</dbReference>
<evidence type="ECO:0000313" key="5">
    <source>
        <dbReference type="Proteomes" id="UP001596031"/>
    </source>
</evidence>
<feature type="transmembrane region" description="Helical" evidence="1">
    <location>
        <begin position="36"/>
        <end position="55"/>
    </location>
</feature>
<keyword evidence="1" id="KW-1133">Transmembrane helix</keyword>
<dbReference type="InterPro" id="IPR043128">
    <property type="entry name" value="Rev_trsase/Diguanyl_cyclase"/>
</dbReference>
<dbReference type="InterPro" id="IPR052155">
    <property type="entry name" value="Biofilm_reg_signaling"/>
</dbReference>
<dbReference type="InterPro" id="IPR001633">
    <property type="entry name" value="EAL_dom"/>
</dbReference>
<dbReference type="RefSeq" id="WP_379715493.1">
    <property type="nucleotide sequence ID" value="NZ_JBHSMS010000003.1"/>
</dbReference>
<dbReference type="SUPFAM" id="SSF55073">
    <property type="entry name" value="Nucleotide cyclase"/>
    <property type="match status" value="2"/>
</dbReference>
<feature type="domain" description="GGDEF" evidence="3">
    <location>
        <begin position="428"/>
        <end position="561"/>
    </location>
</feature>
<dbReference type="PANTHER" id="PTHR44757">
    <property type="entry name" value="DIGUANYLATE CYCLASE DGCP"/>
    <property type="match status" value="1"/>
</dbReference>
<reference evidence="5" key="1">
    <citation type="journal article" date="2019" name="Int. J. Syst. Evol. Microbiol.">
        <title>The Global Catalogue of Microorganisms (GCM) 10K type strain sequencing project: providing services to taxonomists for standard genome sequencing and annotation.</title>
        <authorList>
            <consortium name="The Broad Institute Genomics Platform"/>
            <consortium name="The Broad Institute Genome Sequencing Center for Infectious Disease"/>
            <person name="Wu L."/>
            <person name="Ma J."/>
        </authorList>
    </citation>
    <scope>NUCLEOTIDE SEQUENCE [LARGE SCALE GENOMIC DNA]</scope>
    <source>
        <strain evidence="5">CCUG 38813</strain>
    </source>
</reference>
<dbReference type="Gene3D" id="3.20.20.450">
    <property type="entry name" value="EAL domain"/>
    <property type="match status" value="1"/>
</dbReference>
<gene>
    <name evidence="4" type="ORF">ACFPOU_00435</name>
</gene>
<dbReference type="PANTHER" id="PTHR44757:SF2">
    <property type="entry name" value="BIOFILM ARCHITECTURE MAINTENANCE PROTEIN MBAA"/>
    <property type="match status" value="1"/>
</dbReference>
<dbReference type="SUPFAM" id="SSF141868">
    <property type="entry name" value="EAL domain-like"/>
    <property type="match status" value="1"/>
</dbReference>
<dbReference type="SMART" id="SM00052">
    <property type="entry name" value="EAL"/>
    <property type="match status" value="1"/>
</dbReference>
<comment type="caution">
    <text evidence="4">The sequence shown here is derived from an EMBL/GenBank/DDBJ whole genome shotgun (WGS) entry which is preliminary data.</text>
</comment>
<dbReference type="CDD" id="cd01949">
    <property type="entry name" value="GGDEF"/>
    <property type="match status" value="2"/>
</dbReference>